<dbReference type="InterPro" id="IPR007138">
    <property type="entry name" value="ABM_dom"/>
</dbReference>
<comment type="caution">
    <text evidence="2">The sequence shown here is derived from an EMBL/GenBank/DDBJ whole genome shotgun (WGS) entry which is preliminary data.</text>
</comment>
<dbReference type="Proteomes" id="UP001254165">
    <property type="component" value="Unassembled WGS sequence"/>
</dbReference>
<keyword evidence="2" id="KW-0503">Monooxygenase</keyword>
<protein>
    <submittedName>
        <fullName evidence="2">Antibiotic biosynthesis monooxygenase</fullName>
    </submittedName>
</protein>
<gene>
    <name evidence="2" type="ORF">QYE77_01430</name>
</gene>
<dbReference type="PANTHER" id="PTHR33336:SF1">
    <property type="entry name" value="(4S)-4-HYDROXY-5-PHOSPHONOOXYPENTANE-2,3-DIONE ISOMERASE"/>
    <property type="match status" value="1"/>
</dbReference>
<evidence type="ECO:0000313" key="2">
    <source>
        <dbReference type="EMBL" id="MDT8896908.1"/>
    </source>
</evidence>
<dbReference type="InterPro" id="IPR011008">
    <property type="entry name" value="Dimeric_a/b-barrel"/>
</dbReference>
<dbReference type="Pfam" id="PF03992">
    <property type="entry name" value="ABM"/>
    <property type="match status" value="1"/>
</dbReference>
<keyword evidence="2" id="KW-0560">Oxidoreductase</keyword>
<sequence length="102" mass="12201">MHIVFVHVHVKETNVDDFIQATLENARHSVQEPGIVRFDVLQQVEDPTRFVLVEVYRQPEDQAKHRETAHYQKWRDTVADMMVEPRQGVRYLNLFPSDEEWQ</sequence>
<dbReference type="GO" id="GO:0004497">
    <property type="term" value="F:monooxygenase activity"/>
    <property type="evidence" value="ECO:0007669"/>
    <property type="project" value="UniProtKB-KW"/>
</dbReference>
<dbReference type="RefSeq" id="WP_315623547.1">
    <property type="nucleotide sequence ID" value="NZ_JAUHMF010000001.1"/>
</dbReference>
<evidence type="ECO:0000259" key="1">
    <source>
        <dbReference type="PROSITE" id="PS51725"/>
    </source>
</evidence>
<dbReference type="PANTHER" id="PTHR33336">
    <property type="entry name" value="QUINOL MONOOXYGENASE YGIN-RELATED"/>
    <property type="match status" value="1"/>
</dbReference>
<feature type="domain" description="ABM" evidence="1">
    <location>
        <begin position="2"/>
        <end position="92"/>
    </location>
</feature>
<dbReference type="EMBL" id="JAUHMF010000001">
    <property type="protein sequence ID" value="MDT8896908.1"/>
    <property type="molecule type" value="Genomic_DNA"/>
</dbReference>
<dbReference type="SUPFAM" id="SSF54909">
    <property type="entry name" value="Dimeric alpha+beta barrel"/>
    <property type="match status" value="1"/>
</dbReference>
<reference evidence="2 3" key="1">
    <citation type="submission" date="2023-07" db="EMBL/GenBank/DDBJ databases">
        <title>Novel species of Thermanaerothrix with wide hydrolytic capabilities.</title>
        <authorList>
            <person name="Zayulina K.S."/>
            <person name="Podosokorskaya O.A."/>
            <person name="Elcheninov A.G."/>
        </authorList>
    </citation>
    <scope>NUCLEOTIDE SEQUENCE [LARGE SCALE GENOMIC DNA]</scope>
    <source>
        <strain evidence="2 3">4228-RoL</strain>
    </source>
</reference>
<evidence type="ECO:0000313" key="3">
    <source>
        <dbReference type="Proteomes" id="UP001254165"/>
    </source>
</evidence>
<keyword evidence="3" id="KW-1185">Reference proteome</keyword>
<dbReference type="Gene3D" id="3.30.70.100">
    <property type="match status" value="1"/>
</dbReference>
<dbReference type="InterPro" id="IPR050744">
    <property type="entry name" value="AI-2_Isomerase_LsrG"/>
</dbReference>
<dbReference type="PROSITE" id="PS51725">
    <property type="entry name" value="ABM"/>
    <property type="match status" value="1"/>
</dbReference>
<proteinExistence type="predicted"/>
<name>A0ABU3NJ76_9CHLR</name>
<accession>A0ABU3NJ76</accession>
<organism evidence="2 3">
    <name type="scientific">Thermanaerothrix solaris</name>
    <dbReference type="NCBI Taxonomy" id="3058434"/>
    <lineage>
        <taxon>Bacteria</taxon>
        <taxon>Bacillati</taxon>
        <taxon>Chloroflexota</taxon>
        <taxon>Anaerolineae</taxon>
        <taxon>Anaerolineales</taxon>
        <taxon>Anaerolineaceae</taxon>
        <taxon>Thermanaerothrix</taxon>
    </lineage>
</organism>